<feature type="binding site" evidence="5">
    <location>
        <position position="206"/>
    </location>
    <ligand>
        <name>Mg(2+)</name>
        <dbReference type="ChEBI" id="CHEBI:18420"/>
        <label>1</label>
        <note>catalytic</note>
    </ligand>
</feature>
<dbReference type="AlphaFoldDB" id="A0A6G7VHM7"/>
<dbReference type="Proteomes" id="UP000500791">
    <property type="component" value="Chromosome"/>
</dbReference>
<feature type="binding site" evidence="5">
    <location>
        <position position="90"/>
    </location>
    <ligand>
        <name>Mg(2+)</name>
        <dbReference type="ChEBI" id="CHEBI:18420"/>
        <label>2</label>
    </ligand>
</feature>
<dbReference type="GO" id="GO:0007165">
    <property type="term" value="P:signal transduction"/>
    <property type="evidence" value="ECO:0007669"/>
    <property type="project" value="TreeGrafter"/>
</dbReference>
<dbReference type="InterPro" id="IPR000760">
    <property type="entry name" value="Inositol_monophosphatase-like"/>
</dbReference>
<dbReference type="PANTHER" id="PTHR20854:SF4">
    <property type="entry name" value="INOSITOL-1-MONOPHOSPHATASE-RELATED"/>
    <property type="match status" value="1"/>
</dbReference>
<dbReference type="PRINTS" id="PR00377">
    <property type="entry name" value="IMPHPHTASES"/>
</dbReference>
<organism evidence="6 7">
    <name type="scientific">Pontivivens nitratireducens</name>
    <dbReference type="NCBI Taxonomy" id="2758038"/>
    <lineage>
        <taxon>Bacteria</taxon>
        <taxon>Pseudomonadati</taxon>
        <taxon>Pseudomonadota</taxon>
        <taxon>Alphaproteobacteria</taxon>
        <taxon>Rhodobacterales</taxon>
        <taxon>Paracoccaceae</taxon>
        <taxon>Pontivivens</taxon>
    </lineage>
</organism>
<dbReference type="GO" id="GO:0046854">
    <property type="term" value="P:phosphatidylinositol phosphate biosynthetic process"/>
    <property type="evidence" value="ECO:0007669"/>
    <property type="project" value="InterPro"/>
</dbReference>
<protein>
    <submittedName>
        <fullName evidence="6">3'(2'),5'-bisphosphate nucleotidase CysQ</fullName>
    </submittedName>
</protein>
<keyword evidence="3" id="KW-0378">Hydrolase</keyword>
<dbReference type="GO" id="GO:0006020">
    <property type="term" value="P:inositol metabolic process"/>
    <property type="evidence" value="ECO:0007669"/>
    <property type="project" value="TreeGrafter"/>
</dbReference>
<reference evidence="6 7" key="1">
    <citation type="submission" date="2020-03" db="EMBL/GenBank/DDBJ databases">
        <title>Complete genome sequence of Monaibacterium sp. ALG8 with diverse plasmids.</title>
        <authorList>
            <person name="Sun C."/>
        </authorList>
    </citation>
    <scope>NUCLEOTIDE SEQUENCE [LARGE SCALE GENOMIC DNA]</scope>
    <source>
        <strain evidence="6 7">ALG8</strain>
    </source>
</reference>
<gene>
    <name evidence="6" type="ORF">G8E03_00490</name>
</gene>
<evidence type="ECO:0000256" key="4">
    <source>
        <dbReference type="ARBA" id="ARBA00022842"/>
    </source>
</evidence>
<evidence type="ECO:0000256" key="2">
    <source>
        <dbReference type="ARBA" id="ARBA00022723"/>
    </source>
</evidence>
<dbReference type="KEGG" id="mon:G8E03_00490"/>
<sequence length="259" mass="27576">MPEHEADRTLLIEAAQDAAQVALRHFGASPQVWQKSGGQGPVSAADLEVDQLLREGLLAARPDYGWLSEETADAPDRLRRKRCFVVDPIDGTVSFLKGKPSWAISLAVVENGTPVAAVVAMPVTGHVYSATRGRGAIWNEQPMTLTRVADLPRISIPKNQLAAEFWPAGPAQITPVHGGALALRLTRLAEGDVDGTVTFRPVWEWDIAAGALIAAEAGARVSDRAGLDLSFNSPSAQLNGLIAAAPDLHADLMTRTART</sequence>
<dbReference type="GO" id="GO:0008934">
    <property type="term" value="F:inositol monophosphate 1-phosphatase activity"/>
    <property type="evidence" value="ECO:0007669"/>
    <property type="project" value="TreeGrafter"/>
</dbReference>
<feature type="binding site" evidence="5">
    <location>
        <position position="89"/>
    </location>
    <ligand>
        <name>Mg(2+)</name>
        <dbReference type="ChEBI" id="CHEBI:18420"/>
        <label>1</label>
        <note>catalytic</note>
    </ligand>
</feature>
<dbReference type="EMBL" id="CP049811">
    <property type="protein sequence ID" value="QIK39365.1"/>
    <property type="molecule type" value="Genomic_DNA"/>
</dbReference>
<accession>A0A6G7VHM7</accession>
<evidence type="ECO:0000313" key="7">
    <source>
        <dbReference type="Proteomes" id="UP000500791"/>
    </source>
</evidence>
<dbReference type="SUPFAM" id="SSF56655">
    <property type="entry name" value="Carbohydrate phosphatase"/>
    <property type="match status" value="1"/>
</dbReference>
<keyword evidence="4 5" id="KW-0460">Magnesium</keyword>
<comment type="similarity">
    <text evidence="1">Belongs to the inositol monophosphatase superfamily.</text>
</comment>
<proteinExistence type="inferred from homology"/>
<evidence type="ECO:0000256" key="1">
    <source>
        <dbReference type="ARBA" id="ARBA00009759"/>
    </source>
</evidence>
<evidence type="ECO:0000256" key="3">
    <source>
        <dbReference type="ARBA" id="ARBA00022801"/>
    </source>
</evidence>
<comment type="cofactor">
    <cofactor evidence="5">
        <name>Mg(2+)</name>
        <dbReference type="ChEBI" id="CHEBI:18420"/>
    </cofactor>
</comment>
<evidence type="ECO:0000313" key="6">
    <source>
        <dbReference type="EMBL" id="QIK39365.1"/>
    </source>
</evidence>
<dbReference type="GO" id="GO:0046872">
    <property type="term" value="F:metal ion binding"/>
    <property type="evidence" value="ECO:0007669"/>
    <property type="project" value="UniProtKB-KW"/>
</dbReference>
<dbReference type="Gene3D" id="3.30.540.10">
    <property type="entry name" value="Fructose-1,6-Bisphosphatase, subunit A, domain 1"/>
    <property type="match status" value="1"/>
</dbReference>
<keyword evidence="7" id="KW-1185">Reference proteome</keyword>
<dbReference type="PANTHER" id="PTHR20854">
    <property type="entry name" value="INOSITOL MONOPHOSPHATASE"/>
    <property type="match status" value="1"/>
</dbReference>
<dbReference type="CDD" id="cd01638">
    <property type="entry name" value="CysQ"/>
    <property type="match status" value="1"/>
</dbReference>
<dbReference type="Gene3D" id="3.40.190.80">
    <property type="match status" value="1"/>
</dbReference>
<dbReference type="PROSITE" id="PS00630">
    <property type="entry name" value="IMP_2"/>
    <property type="match status" value="1"/>
</dbReference>
<dbReference type="InterPro" id="IPR020583">
    <property type="entry name" value="Inositol_monoP_metal-BS"/>
</dbReference>
<dbReference type="PROSITE" id="PS00629">
    <property type="entry name" value="IMP_1"/>
    <property type="match status" value="1"/>
</dbReference>
<keyword evidence="2 5" id="KW-0479">Metal-binding</keyword>
<feature type="binding site" evidence="5">
    <location>
        <position position="69"/>
    </location>
    <ligand>
        <name>Mg(2+)</name>
        <dbReference type="ChEBI" id="CHEBI:18420"/>
        <label>1</label>
        <note>catalytic</note>
    </ligand>
</feature>
<name>A0A6G7VHM7_9RHOB</name>
<feature type="binding site" evidence="5">
    <location>
        <position position="87"/>
    </location>
    <ligand>
        <name>Mg(2+)</name>
        <dbReference type="ChEBI" id="CHEBI:18420"/>
        <label>1</label>
        <note>catalytic</note>
    </ligand>
</feature>
<dbReference type="InterPro" id="IPR020550">
    <property type="entry name" value="Inositol_monophosphatase_CS"/>
</dbReference>
<evidence type="ECO:0000256" key="5">
    <source>
        <dbReference type="PIRSR" id="PIRSR600760-2"/>
    </source>
</evidence>
<dbReference type="RefSeq" id="WP_166187391.1">
    <property type="nucleotide sequence ID" value="NZ_CP049811.1"/>
</dbReference>
<dbReference type="Pfam" id="PF00459">
    <property type="entry name" value="Inositol_P"/>
    <property type="match status" value="1"/>
</dbReference>